<dbReference type="EMBL" id="BAAALT010000127">
    <property type="protein sequence ID" value="GAA1814273.1"/>
    <property type="molecule type" value="Genomic_DNA"/>
</dbReference>
<proteinExistence type="predicted"/>
<evidence type="ECO:0000313" key="3">
    <source>
        <dbReference type="Proteomes" id="UP001500218"/>
    </source>
</evidence>
<dbReference type="Proteomes" id="UP001500218">
    <property type="component" value="Unassembled WGS sequence"/>
</dbReference>
<dbReference type="RefSeq" id="WP_344134049.1">
    <property type="nucleotide sequence ID" value="NZ_BAAALT010000127.1"/>
</dbReference>
<reference evidence="2 3" key="1">
    <citation type="journal article" date="2019" name="Int. J. Syst. Evol. Microbiol.">
        <title>The Global Catalogue of Microorganisms (GCM) 10K type strain sequencing project: providing services to taxonomists for standard genome sequencing and annotation.</title>
        <authorList>
            <consortium name="The Broad Institute Genomics Platform"/>
            <consortium name="The Broad Institute Genome Sequencing Center for Infectious Disease"/>
            <person name="Wu L."/>
            <person name="Ma J."/>
        </authorList>
    </citation>
    <scope>NUCLEOTIDE SEQUENCE [LARGE SCALE GENOMIC DNA]</scope>
    <source>
        <strain evidence="2 3">JCM 13250</strain>
    </source>
</reference>
<gene>
    <name evidence="2" type="ORF">GCM10009682_39130</name>
</gene>
<feature type="domain" description="DUF7824" evidence="1">
    <location>
        <begin position="449"/>
        <end position="628"/>
    </location>
</feature>
<protein>
    <submittedName>
        <fullName evidence="2">DUF6493 family protein</fullName>
    </submittedName>
</protein>
<dbReference type="InterPro" id="IPR056726">
    <property type="entry name" value="DUF7824"/>
</dbReference>
<keyword evidence="3" id="KW-1185">Reference proteome</keyword>
<comment type="caution">
    <text evidence="2">The sequence shown here is derived from an EMBL/GenBank/DDBJ whole genome shotgun (WGS) entry which is preliminary data.</text>
</comment>
<evidence type="ECO:0000259" key="1">
    <source>
        <dbReference type="Pfam" id="PF25148"/>
    </source>
</evidence>
<dbReference type="Pfam" id="PF25148">
    <property type="entry name" value="DUF7824"/>
    <property type="match status" value="1"/>
</dbReference>
<sequence length="889" mass="95156">MSDVFAKEVMVLVGKGKTGEVIEAMRGATAEQRKAVAAAVVEEVGKYDQWEAYQRRQKVRAAIVARAASLPTANQVATWLGRRTWGMVDMDVPAVVTVLTQREVPWLPEVAQRLNDGMTSRNRDDRWPLIAALVRATGVPVPTGDQFVLGWLESIFDWQHTRERGARGALRDDPFRESLLPRVFEVDDAGAIMTPNSWIVRYEQRDLADLGVLAFAELAEEGLVERAMLLDGCLSRFLKGDRPASMGAFVALHDALAPTLDEIAERHEDYARVLPVASGPVATLAQKALRALDDAGRLDAEVVLQAGRDILFRPERGLVRTQLSWLDRTAKRRPAHAADVVRVVAGAFGYPALDMQERALAIVGRHLGACDADVRAELAGAAGSLEADLGARARELLGVGSVDVVAGSWDDPAPPAGAPARRPMPAPIASPAELAAEVTALLSGGADAVAWERVLAATVSLAGDRAALHDCLLPVLERGVSYFHRSHLDHVVLEQFLGLTLRAVIHEPVQDSWRAVVETIGWLATTDKPQEKTWRNVPAPHFLLIRRVAEIGHRIDRQPVPALVATPTSTTGHVDAAVLVERIEAAERAGWEPWPVDFAQALLRLPREADPEAAARAARLTSAAGRRLAARLAAGPPADPVVERAVRRRVRHWWTSQNAEREMPIMRLLPGESTGDPTYDALFHTASAGERWPSWSGSQPLWPAVLPSHREVVAAHLLPDLAIGAELGNDDPARALPVVAECAGPCGPATALALAYALGSARESTRITGVDAALTLAATGDLDGTAIGDALAAQLAAETTKVVRVVTALTELFNAGQSAAAWAIAARILAAVLPSPKAPPGTPDLLALASRAVAGRTDVAPLPELGPVAARTGSSRLVTEARRLQRLLP</sequence>
<name>A0ABN2M803_9ACTN</name>
<organism evidence="2 3">
    <name type="scientific">Luedemannella flava</name>
    <dbReference type="NCBI Taxonomy" id="349316"/>
    <lineage>
        <taxon>Bacteria</taxon>
        <taxon>Bacillati</taxon>
        <taxon>Actinomycetota</taxon>
        <taxon>Actinomycetes</taxon>
        <taxon>Micromonosporales</taxon>
        <taxon>Micromonosporaceae</taxon>
        <taxon>Luedemannella</taxon>
    </lineage>
</organism>
<accession>A0ABN2M803</accession>
<evidence type="ECO:0000313" key="2">
    <source>
        <dbReference type="EMBL" id="GAA1814273.1"/>
    </source>
</evidence>